<dbReference type="Gene3D" id="3.40.50.10420">
    <property type="entry name" value="NagB/RpiA/CoA transferase-like"/>
    <property type="match status" value="1"/>
</dbReference>
<dbReference type="InterPro" id="IPR024185">
    <property type="entry name" value="FTHF_cligase-like_sf"/>
</dbReference>
<evidence type="ECO:0000256" key="3">
    <source>
        <dbReference type="ARBA" id="ARBA00022840"/>
    </source>
</evidence>
<evidence type="ECO:0000313" key="5">
    <source>
        <dbReference type="Proteomes" id="UP000242660"/>
    </source>
</evidence>
<gene>
    <name evidence="4" type="ORF">BZL35_00843</name>
</gene>
<dbReference type="InterPro" id="IPR037171">
    <property type="entry name" value="NagB/RpiA_transferase-like"/>
</dbReference>
<accession>A0ABX5FCU9</accession>
<keyword evidence="3" id="KW-0067">ATP-binding</keyword>
<evidence type="ECO:0000313" key="4">
    <source>
        <dbReference type="EMBL" id="PSB91626.1"/>
    </source>
</evidence>
<evidence type="ECO:0000256" key="2">
    <source>
        <dbReference type="ARBA" id="ARBA00022741"/>
    </source>
</evidence>
<dbReference type="Pfam" id="PF01812">
    <property type="entry name" value="5-FTHF_cyc-lig"/>
    <property type="match status" value="1"/>
</dbReference>
<organism evidence="4 5">
    <name type="scientific">Candidatus Pandoraea novymonadis</name>
    <dbReference type="NCBI Taxonomy" id="1808959"/>
    <lineage>
        <taxon>Bacteria</taxon>
        <taxon>Pseudomonadati</taxon>
        <taxon>Pseudomonadota</taxon>
        <taxon>Betaproteobacteria</taxon>
        <taxon>Burkholderiales</taxon>
        <taxon>Burkholderiaceae</taxon>
        <taxon>Pandoraea</taxon>
    </lineage>
</organism>
<dbReference type="SUPFAM" id="SSF100950">
    <property type="entry name" value="NagB/RpiA/CoA transferase-like"/>
    <property type="match status" value="1"/>
</dbReference>
<dbReference type="EMBL" id="MUHY01000003">
    <property type="protein sequence ID" value="PSB91626.1"/>
    <property type="molecule type" value="Genomic_DNA"/>
</dbReference>
<proteinExistence type="inferred from homology"/>
<keyword evidence="2" id="KW-0547">Nucleotide-binding</keyword>
<comment type="caution">
    <text evidence="4">The sequence shown here is derived from an EMBL/GenBank/DDBJ whole genome shotgun (WGS) entry which is preliminary data.</text>
</comment>
<reference evidence="4 5" key="1">
    <citation type="journal article" date="2017" name="Front. Microbiol.">
        <title>Genome of Ca. Pandoraea novymonadis, an Endosymbiotic Bacterium of the Trypanosomatid Novymonas esmeraldas.</title>
        <authorList>
            <person name="Kostygov A.Y."/>
            <person name="Butenko A."/>
            <person name="Nenarokova A."/>
            <person name="Tashyreva D."/>
            <person name="Flegontov P."/>
            <person name="Lukes J."/>
            <person name="Yurchenko V."/>
        </authorList>
    </citation>
    <scope>NUCLEOTIDE SEQUENCE [LARGE SCALE GENOMIC DNA]</scope>
    <source>
        <strain evidence="4 5">E262</strain>
    </source>
</reference>
<name>A0ABX5FCU9_9BURK</name>
<comment type="similarity">
    <text evidence="1">Belongs to the 5-formyltetrahydrofolate cyclo-ligase family.</text>
</comment>
<protein>
    <submittedName>
        <fullName evidence="4">5-formyltetrahydrofolate cyclo-ligase</fullName>
    </submittedName>
</protein>
<dbReference type="PANTHER" id="PTHR23407:SF1">
    <property type="entry name" value="5-FORMYLTETRAHYDROFOLATE CYCLO-LIGASE"/>
    <property type="match status" value="1"/>
</dbReference>
<sequence length="93" mass="10163">MTCGRYQIPVPLGTEKVTPDLLLLACIGFTRDCYRLGYGGGFYDRTLSVLGPETVTVGLAFDALEISELEVESHDLPLNIILTEHKTFGSLTV</sequence>
<dbReference type="PANTHER" id="PTHR23407">
    <property type="entry name" value="ATPASE INHIBITOR/5-FORMYLTETRAHYDROFOLATE CYCLO-LIGASE"/>
    <property type="match status" value="1"/>
</dbReference>
<keyword evidence="5" id="KW-1185">Reference proteome</keyword>
<evidence type="ECO:0000256" key="1">
    <source>
        <dbReference type="ARBA" id="ARBA00010638"/>
    </source>
</evidence>
<dbReference type="Proteomes" id="UP000242660">
    <property type="component" value="Unassembled WGS sequence"/>
</dbReference>
<dbReference type="InterPro" id="IPR002698">
    <property type="entry name" value="FTHF_cligase"/>
</dbReference>